<feature type="compositionally biased region" description="Polar residues" evidence="1">
    <location>
        <begin position="238"/>
        <end position="250"/>
    </location>
</feature>
<comment type="caution">
    <text evidence="3">The sequence shown here is derived from an EMBL/GenBank/DDBJ whole genome shotgun (WGS) entry which is preliminary data.</text>
</comment>
<feature type="domain" description="Gene product 88" evidence="2">
    <location>
        <begin position="6"/>
        <end position="224"/>
    </location>
</feature>
<evidence type="ECO:0000313" key="3">
    <source>
        <dbReference type="EMBL" id="GAA4009946.1"/>
    </source>
</evidence>
<dbReference type="InterPro" id="IPR020290">
    <property type="entry name" value="Gp88"/>
</dbReference>
<accession>A0ABP7SCJ3</accession>
<reference evidence="4" key="1">
    <citation type="journal article" date="2019" name="Int. J. Syst. Evol. Microbiol.">
        <title>The Global Catalogue of Microorganisms (GCM) 10K type strain sequencing project: providing services to taxonomists for standard genome sequencing and annotation.</title>
        <authorList>
            <consortium name="The Broad Institute Genomics Platform"/>
            <consortium name="The Broad Institute Genome Sequencing Center for Infectious Disease"/>
            <person name="Wu L."/>
            <person name="Ma J."/>
        </authorList>
    </citation>
    <scope>NUCLEOTIDE SEQUENCE [LARGE SCALE GENOMIC DNA]</scope>
    <source>
        <strain evidence="4">JCM 17342</strain>
    </source>
</reference>
<sequence length="276" mass="31081">MLLRQNSRLRVHGIWQWSLPAWAGRLPDGRSYNTCPSAGACRHICYALVGRFRMPAVLAAHQRNLQLTLDDLDGWAHQMRDELTAQRFHGAAVRIHDSGDFYSSAYLCAWLSIIRATPSTRFYCYTKEILLFREHVEPDPPPNLSWIYSLGGIHDHRLTPNDRVADVFPNEEYIATTPEWTSQSRCDLDAVSGRPRIGVPANNIPHLRARQGQRRLGEMQREEDAARRRRRARRLTSGGCTRSAEQSSRPTAALDSPGALDNGASTDATTPAPKRS</sequence>
<dbReference type="Pfam" id="PF17338">
    <property type="entry name" value="GP88"/>
    <property type="match status" value="1"/>
</dbReference>
<evidence type="ECO:0000313" key="4">
    <source>
        <dbReference type="Proteomes" id="UP001501747"/>
    </source>
</evidence>
<feature type="region of interest" description="Disordered" evidence="1">
    <location>
        <begin position="197"/>
        <end position="276"/>
    </location>
</feature>
<dbReference type="Proteomes" id="UP001501747">
    <property type="component" value="Unassembled WGS sequence"/>
</dbReference>
<proteinExistence type="predicted"/>
<gene>
    <name evidence="3" type="ORF">GCM10022247_35110</name>
</gene>
<keyword evidence="4" id="KW-1185">Reference proteome</keyword>
<evidence type="ECO:0000259" key="2">
    <source>
        <dbReference type="Pfam" id="PF17338"/>
    </source>
</evidence>
<protein>
    <recommendedName>
        <fullName evidence="2">Gene product 88 domain-containing protein</fullName>
    </recommendedName>
</protein>
<dbReference type="EMBL" id="BAABAL010000012">
    <property type="protein sequence ID" value="GAA4009946.1"/>
    <property type="molecule type" value="Genomic_DNA"/>
</dbReference>
<organism evidence="3 4">
    <name type="scientific">Allokutzneria multivorans</name>
    <dbReference type="NCBI Taxonomy" id="1142134"/>
    <lineage>
        <taxon>Bacteria</taxon>
        <taxon>Bacillati</taxon>
        <taxon>Actinomycetota</taxon>
        <taxon>Actinomycetes</taxon>
        <taxon>Pseudonocardiales</taxon>
        <taxon>Pseudonocardiaceae</taxon>
        <taxon>Allokutzneria</taxon>
    </lineage>
</organism>
<feature type="compositionally biased region" description="Basic and acidic residues" evidence="1">
    <location>
        <begin position="215"/>
        <end position="226"/>
    </location>
</feature>
<name>A0ABP7SCJ3_9PSEU</name>
<evidence type="ECO:0000256" key="1">
    <source>
        <dbReference type="SAM" id="MobiDB-lite"/>
    </source>
</evidence>